<dbReference type="Proteomes" id="UP000499080">
    <property type="component" value="Unassembled WGS sequence"/>
</dbReference>
<accession>A0A4Y2APV7</accession>
<keyword evidence="2" id="KW-1185">Reference proteome</keyword>
<reference evidence="1 2" key="1">
    <citation type="journal article" date="2019" name="Sci. Rep.">
        <title>Orb-weaving spider Araneus ventricosus genome elucidates the spidroin gene catalogue.</title>
        <authorList>
            <person name="Kono N."/>
            <person name="Nakamura H."/>
            <person name="Ohtoshi R."/>
            <person name="Moran D.A.P."/>
            <person name="Shinohara A."/>
            <person name="Yoshida Y."/>
            <person name="Fujiwara M."/>
            <person name="Mori M."/>
            <person name="Tomita M."/>
            <person name="Arakawa K."/>
        </authorList>
    </citation>
    <scope>NUCLEOTIDE SEQUENCE [LARGE SCALE GENOMIC DNA]</scope>
</reference>
<name>A0A4Y2APV7_ARAVE</name>
<sequence length="110" mass="12711">MVLWRSGGTFTHEVEKLCIIKQVLDSLCSIIIMCCPVNGSTADDRKGFLVRVSRVRLWKRGHHVWFTVPIYYLRCSCPSALPDALWPGWAIPNEYIIFLVVFRNERSRGN</sequence>
<organism evidence="1 2">
    <name type="scientific">Araneus ventricosus</name>
    <name type="common">Orbweaver spider</name>
    <name type="synonym">Epeira ventricosa</name>
    <dbReference type="NCBI Taxonomy" id="182803"/>
    <lineage>
        <taxon>Eukaryota</taxon>
        <taxon>Metazoa</taxon>
        <taxon>Ecdysozoa</taxon>
        <taxon>Arthropoda</taxon>
        <taxon>Chelicerata</taxon>
        <taxon>Arachnida</taxon>
        <taxon>Araneae</taxon>
        <taxon>Araneomorphae</taxon>
        <taxon>Entelegynae</taxon>
        <taxon>Araneoidea</taxon>
        <taxon>Araneidae</taxon>
        <taxon>Araneus</taxon>
    </lineage>
</organism>
<protein>
    <submittedName>
        <fullName evidence="1">Uncharacterized protein</fullName>
    </submittedName>
</protein>
<evidence type="ECO:0000313" key="1">
    <source>
        <dbReference type="EMBL" id="GBL81962.1"/>
    </source>
</evidence>
<comment type="caution">
    <text evidence="1">The sequence shown here is derived from an EMBL/GenBank/DDBJ whole genome shotgun (WGS) entry which is preliminary data.</text>
</comment>
<dbReference type="AlphaFoldDB" id="A0A4Y2APV7"/>
<proteinExistence type="predicted"/>
<gene>
    <name evidence="1" type="ORF">AVEN_50547_1</name>
</gene>
<evidence type="ECO:0000313" key="2">
    <source>
        <dbReference type="Proteomes" id="UP000499080"/>
    </source>
</evidence>
<dbReference type="EMBL" id="BGPR01000027">
    <property type="protein sequence ID" value="GBL81962.1"/>
    <property type="molecule type" value="Genomic_DNA"/>
</dbReference>